<dbReference type="Proteomes" id="UP001150907">
    <property type="component" value="Unassembled WGS sequence"/>
</dbReference>
<evidence type="ECO:0000256" key="1">
    <source>
        <dbReference type="SAM" id="MobiDB-lite"/>
    </source>
</evidence>
<feature type="region of interest" description="Disordered" evidence="1">
    <location>
        <begin position="271"/>
        <end position="340"/>
    </location>
</feature>
<dbReference type="GO" id="GO:0006364">
    <property type="term" value="P:rRNA processing"/>
    <property type="evidence" value="ECO:0007669"/>
    <property type="project" value="InterPro"/>
</dbReference>
<keyword evidence="3" id="KW-1185">Reference proteome</keyword>
<dbReference type="InterPro" id="IPR013241">
    <property type="entry name" value="RNase_P_Pop3"/>
</dbReference>
<comment type="caution">
    <text evidence="2">The sequence shown here is derived from an EMBL/GenBank/DDBJ whole genome shotgun (WGS) entry which is preliminary data.</text>
</comment>
<dbReference type="GO" id="GO:0008033">
    <property type="term" value="P:tRNA processing"/>
    <property type="evidence" value="ECO:0007669"/>
    <property type="project" value="InterPro"/>
</dbReference>
<name>A0A9W8EHH7_9FUNG</name>
<feature type="compositionally biased region" description="Polar residues" evidence="1">
    <location>
        <begin position="288"/>
        <end position="302"/>
    </location>
</feature>
<dbReference type="EMBL" id="JANBQF010000013">
    <property type="protein sequence ID" value="KAJ2008017.1"/>
    <property type="molecule type" value="Genomic_DNA"/>
</dbReference>
<organism evidence="2 3">
    <name type="scientific">Coemansia thaxteri</name>
    <dbReference type="NCBI Taxonomy" id="2663907"/>
    <lineage>
        <taxon>Eukaryota</taxon>
        <taxon>Fungi</taxon>
        <taxon>Fungi incertae sedis</taxon>
        <taxon>Zoopagomycota</taxon>
        <taxon>Kickxellomycotina</taxon>
        <taxon>Kickxellomycetes</taxon>
        <taxon>Kickxellales</taxon>
        <taxon>Kickxellaceae</taxon>
        <taxon>Coemansia</taxon>
    </lineage>
</organism>
<gene>
    <name evidence="2" type="ORF">H4R26_000453</name>
</gene>
<proteinExistence type="predicted"/>
<dbReference type="OrthoDB" id="20109at2759"/>
<accession>A0A9W8EHH7</accession>
<evidence type="ECO:0000313" key="2">
    <source>
        <dbReference type="EMBL" id="KAJ2008017.1"/>
    </source>
</evidence>
<dbReference type="AlphaFoldDB" id="A0A9W8EHH7"/>
<sequence length="340" mass="36826">MSVIAKDRTTMRTVGEKRRQVFKHALGKPQTMPWPAVDQETHAIIVDMICAALQPVGVYFSESRRASKRLAHRKRRAVRTTRAKNSRNVVSPTTSCRSLTDNFSYSDAALSGKNLLSHIVLGINGTTRMLEKQARSGLQLPETDRLALVVVCKGDVDPQMVAHFPGLAHTAYSACRAGNAKHLDNAGLRLFGASKGAEQRLANSACQQRVSVIGIKAGTPLLDEIIQKARAAVAPPVVPWIGEAPSRHNHCPLSAIFYPMQVHELHTTAPAARKTQPGTAAKQKADCPSSTPADLTESSGTISKKRQLDAEKAAGGGNDKSKERAPKHKKIDKFSKQPKS</sequence>
<feature type="compositionally biased region" description="Basic residues" evidence="1">
    <location>
        <begin position="325"/>
        <end position="340"/>
    </location>
</feature>
<reference evidence="2" key="1">
    <citation type="submission" date="2022-07" db="EMBL/GenBank/DDBJ databases">
        <title>Phylogenomic reconstructions and comparative analyses of Kickxellomycotina fungi.</title>
        <authorList>
            <person name="Reynolds N.K."/>
            <person name="Stajich J.E."/>
            <person name="Barry K."/>
            <person name="Grigoriev I.V."/>
            <person name="Crous P."/>
            <person name="Smith M.E."/>
        </authorList>
    </citation>
    <scope>NUCLEOTIDE SEQUENCE</scope>
    <source>
        <strain evidence="2">IMI 214461</strain>
    </source>
</reference>
<evidence type="ECO:0000313" key="3">
    <source>
        <dbReference type="Proteomes" id="UP001150907"/>
    </source>
</evidence>
<dbReference type="PANTHER" id="PTHR28272">
    <property type="entry name" value="RIBONUCLEASES P/MRP PROTEIN SUBUNIT POP3"/>
    <property type="match status" value="1"/>
</dbReference>
<protein>
    <submittedName>
        <fullName evidence="2">Uncharacterized protein</fullName>
    </submittedName>
</protein>
<dbReference type="PANTHER" id="PTHR28272:SF1">
    <property type="entry name" value="RIBONUCLEASES P_MRP PROTEIN SUBUNIT POP3"/>
    <property type="match status" value="1"/>
</dbReference>